<evidence type="ECO:0000313" key="2">
    <source>
        <dbReference type="Proteomes" id="UP000789702"/>
    </source>
</evidence>
<sequence length="166" mass="18435">MSDKVSGAVKRLWTSYSKNTPQSLQLIDVYLVFILFSGVFQFVHCVLVGTFPYNAFLAGFISTVGSFVLAANLRIQTNPDNAAEFKHRHPSTHQCASLNIASENKAKRREMAEELIAKYFKKTNSDTNDNTSTSATSSKSQSSFTAKPKKKGNKMIEVMKLKSKAQ</sequence>
<dbReference type="EMBL" id="CAJVPU010006817">
    <property type="protein sequence ID" value="CAG8564916.1"/>
    <property type="molecule type" value="Genomic_DNA"/>
</dbReference>
<accession>A0ACA9M472</accession>
<name>A0ACA9M472_9GLOM</name>
<proteinExistence type="predicted"/>
<feature type="non-terminal residue" evidence="1">
    <location>
        <position position="166"/>
    </location>
</feature>
<dbReference type="Proteomes" id="UP000789702">
    <property type="component" value="Unassembled WGS sequence"/>
</dbReference>
<keyword evidence="2" id="KW-1185">Reference proteome</keyword>
<organism evidence="1 2">
    <name type="scientific">Dentiscutata heterogama</name>
    <dbReference type="NCBI Taxonomy" id="1316150"/>
    <lineage>
        <taxon>Eukaryota</taxon>
        <taxon>Fungi</taxon>
        <taxon>Fungi incertae sedis</taxon>
        <taxon>Mucoromycota</taxon>
        <taxon>Glomeromycotina</taxon>
        <taxon>Glomeromycetes</taxon>
        <taxon>Diversisporales</taxon>
        <taxon>Gigasporaceae</taxon>
        <taxon>Dentiscutata</taxon>
    </lineage>
</organism>
<comment type="caution">
    <text evidence="1">The sequence shown here is derived from an EMBL/GenBank/DDBJ whole genome shotgun (WGS) entry which is preliminary data.</text>
</comment>
<evidence type="ECO:0000313" key="1">
    <source>
        <dbReference type="EMBL" id="CAG8564916.1"/>
    </source>
</evidence>
<gene>
    <name evidence="1" type="ORF">DHETER_LOCUS5808</name>
</gene>
<protein>
    <submittedName>
        <fullName evidence="1">2539_t:CDS:1</fullName>
    </submittedName>
</protein>
<reference evidence="1" key="1">
    <citation type="submission" date="2021-06" db="EMBL/GenBank/DDBJ databases">
        <authorList>
            <person name="Kallberg Y."/>
            <person name="Tangrot J."/>
            <person name="Rosling A."/>
        </authorList>
    </citation>
    <scope>NUCLEOTIDE SEQUENCE</scope>
    <source>
        <strain evidence="1">IL203A</strain>
    </source>
</reference>